<dbReference type="EC" id="2.1.1.44" evidence="4"/>
<evidence type="ECO:0000313" key="4">
    <source>
        <dbReference type="EMBL" id="NER30167.1"/>
    </source>
</evidence>
<accession>A0A6B3NEW4</accession>
<dbReference type="PIRSF" id="PIRSF018005">
    <property type="entry name" value="UCP018005"/>
    <property type="match status" value="1"/>
</dbReference>
<dbReference type="Pfam" id="PF10017">
    <property type="entry name" value="Methyltransf_33"/>
    <property type="match status" value="1"/>
</dbReference>
<dbReference type="EMBL" id="JAAHFQ010000498">
    <property type="protein sequence ID" value="NER30167.1"/>
    <property type="molecule type" value="Genomic_DNA"/>
</dbReference>
<evidence type="ECO:0000256" key="1">
    <source>
        <dbReference type="ARBA" id="ARBA00022603"/>
    </source>
</evidence>
<keyword evidence="2 4" id="KW-0808">Transferase</keyword>
<organism evidence="4">
    <name type="scientific">Symploca sp. SIO1C4</name>
    <dbReference type="NCBI Taxonomy" id="2607765"/>
    <lineage>
        <taxon>Bacteria</taxon>
        <taxon>Bacillati</taxon>
        <taxon>Cyanobacteriota</taxon>
        <taxon>Cyanophyceae</taxon>
        <taxon>Coleofasciculales</taxon>
        <taxon>Coleofasciculaceae</taxon>
        <taxon>Symploca</taxon>
    </lineage>
</organism>
<reference evidence="4" key="1">
    <citation type="submission" date="2019-11" db="EMBL/GenBank/DDBJ databases">
        <title>Genomic insights into an expanded diversity of filamentous marine cyanobacteria reveals the extraordinary biosynthetic potential of Moorea and Okeania.</title>
        <authorList>
            <person name="Ferreira Leao T."/>
            <person name="Wang M."/>
            <person name="Moss N."/>
            <person name="Da Silva R."/>
            <person name="Sanders J."/>
            <person name="Nurk S."/>
            <person name="Gurevich A."/>
            <person name="Humphrey G."/>
            <person name="Reher R."/>
            <person name="Zhu Q."/>
            <person name="Belda-Ferre P."/>
            <person name="Glukhov E."/>
            <person name="Rex R."/>
            <person name="Dorrestein P.C."/>
            <person name="Knight R."/>
            <person name="Pevzner P."/>
            <person name="Gerwick W.H."/>
            <person name="Gerwick L."/>
        </authorList>
    </citation>
    <scope>NUCLEOTIDE SEQUENCE</scope>
    <source>
        <strain evidence="4">SIO1C4</strain>
    </source>
</reference>
<dbReference type="GO" id="GO:0032259">
    <property type="term" value="P:methylation"/>
    <property type="evidence" value="ECO:0007669"/>
    <property type="project" value="UniProtKB-KW"/>
</dbReference>
<dbReference type="InterPro" id="IPR019257">
    <property type="entry name" value="MeTrfase_dom"/>
</dbReference>
<feature type="domain" description="Histidine-specific methyltransferase SAM-dependent" evidence="3">
    <location>
        <begin position="37"/>
        <end position="339"/>
    </location>
</feature>
<protein>
    <submittedName>
        <fullName evidence="4">L-histidine N(Alpha)-methyltransferase</fullName>
        <ecNumber evidence="4">2.1.1.44</ecNumber>
    </submittedName>
</protein>
<dbReference type="GO" id="GO:0052706">
    <property type="term" value="F:L-histidine N(alpha)-methyltransferase activity"/>
    <property type="evidence" value="ECO:0007669"/>
    <property type="project" value="UniProtKB-EC"/>
</dbReference>
<evidence type="ECO:0000259" key="3">
    <source>
        <dbReference type="Pfam" id="PF10017"/>
    </source>
</evidence>
<proteinExistence type="predicted"/>
<dbReference type="PANTHER" id="PTHR43397">
    <property type="entry name" value="ERGOTHIONEINE BIOSYNTHESIS PROTEIN 1"/>
    <property type="match status" value="1"/>
</dbReference>
<dbReference type="InterPro" id="IPR029063">
    <property type="entry name" value="SAM-dependent_MTases_sf"/>
</dbReference>
<name>A0A6B3NEW4_9CYAN</name>
<dbReference type="InterPro" id="IPR017804">
    <property type="entry name" value="MeTrfase_EgtD-like"/>
</dbReference>
<comment type="caution">
    <text evidence="4">The sequence shown here is derived from an EMBL/GenBank/DDBJ whole genome shotgun (WGS) entry which is preliminary data.</text>
</comment>
<dbReference type="InterPro" id="IPR035094">
    <property type="entry name" value="EgtD"/>
</dbReference>
<sequence length="343" mass="39292">MSTFSTTTKQSPSLLEKRLQINYLSSSNQPTNQDDGKDIITGLTQIQKRLPPRYFYDDKGSQLFEQICELPEYYPTRTEAWLLQEYASEIAKLTGACELVELGSGSSTKTRLLLDPYQQQGYPLRYVPIDVSGGILEESSRQLLIDYPTLEVQGQVGTYEQAMSQLNPTPLPRRMVSFLGSTLGNFTPQECDRFFSQITALLEEGDYFLLGIDLQKTKEVLEAAYNDAQGVTAEFNQNMLAHLNWRFRGNFELNSFIHKAIYNQSQTQIEMYLYSQKSQNVCLESLNLMIEFEAGEKILTEISRKFNVEQMQQYLQAQGLKSIQAWSDPKHWFALLLCQLHTS</sequence>
<keyword evidence="1 4" id="KW-0489">Methyltransferase</keyword>
<gene>
    <name evidence="4" type="primary">egtD</name>
    <name evidence="4" type="ORF">F6J89_21730</name>
</gene>
<dbReference type="Gene3D" id="3.40.50.150">
    <property type="entry name" value="Vaccinia Virus protein VP39"/>
    <property type="match status" value="1"/>
</dbReference>
<dbReference type="InterPro" id="IPR051128">
    <property type="entry name" value="EgtD_Methyltrsf_superfamily"/>
</dbReference>
<dbReference type="SUPFAM" id="SSF53335">
    <property type="entry name" value="S-adenosyl-L-methionine-dependent methyltransferases"/>
    <property type="match status" value="1"/>
</dbReference>
<dbReference type="NCBIfam" id="TIGR03438">
    <property type="entry name" value="egtD_ergothio"/>
    <property type="match status" value="1"/>
</dbReference>
<dbReference type="PANTHER" id="PTHR43397:SF1">
    <property type="entry name" value="ERGOTHIONEINE BIOSYNTHESIS PROTEIN 1"/>
    <property type="match status" value="1"/>
</dbReference>
<dbReference type="AlphaFoldDB" id="A0A6B3NEW4"/>
<evidence type="ECO:0000256" key="2">
    <source>
        <dbReference type="ARBA" id="ARBA00022679"/>
    </source>
</evidence>